<feature type="transmembrane region" description="Helical" evidence="1">
    <location>
        <begin position="97"/>
        <end position="114"/>
    </location>
</feature>
<reference evidence="3 4" key="1">
    <citation type="submission" date="2014-07" db="EMBL/GenBank/DDBJ databases">
        <authorList>
            <person name="Urmite Genomes Urmite Genomes"/>
        </authorList>
    </citation>
    <scope>NUCLEOTIDE SEQUENCE [LARGE SCALE GENOMIC DNA]</scope>
    <source>
        <strain evidence="3 4">13MG44_air</strain>
    </source>
</reference>
<organism evidence="3 4">
    <name type="scientific">Jeotgalicoccus saudimassiliensis</name>
    <dbReference type="NCBI Taxonomy" id="1461582"/>
    <lineage>
        <taxon>Bacteria</taxon>
        <taxon>Bacillati</taxon>
        <taxon>Bacillota</taxon>
        <taxon>Bacilli</taxon>
        <taxon>Bacillales</taxon>
        <taxon>Staphylococcaceae</taxon>
        <taxon>Jeotgalicoccus</taxon>
    </lineage>
</organism>
<evidence type="ECO:0000313" key="3">
    <source>
        <dbReference type="EMBL" id="CEA03008.1"/>
    </source>
</evidence>
<dbReference type="RefSeq" id="WP_035810676.1">
    <property type="nucleotide sequence ID" value="NZ_CCSE01000001.1"/>
</dbReference>
<dbReference type="OrthoDB" id="2967877at2"/>
<keyword evidence="1" id="KW-1133">Transmembrane helix</keyword>
<evidence type="ECO:0000313" key="4">
    <source>
        <dbReference type="Proteomes" id="UP000044136"/>
    </source>
</evidence>
<name>A0A078M6E1_9STAP</name>
<feature type="transmembrane region" description="Helical" evidence="1">
    <location>
        <begin position="43"/>
        <end position="62"/>
    </location>
</feature>
<dbReference type="HOGENOM" id="CLU_110735_2_5_9"/>
<dbReference type="Pfam" id="PF07331">
    <property type="entry name" value="TctB"/>
    <property type="match status" value="1"/>
</dbReference>
<dbReference type="EMBL" id="CCSE01000001">
    <property type="protein sequence ID" value="CEA03008.1"/>
    <property type="molecule type" value="Genomic_DNA"/>
</dbReference>
<evidence type="ECO:0000256" key="1">
    <source>
        <dbReference type="SAM" id="Phobius"/>
    </source>
</evidence>
<keyword evidence="1" id="KW-0472">Membrane</keyword>
<dbReference type="AlphaFoldDB" id="A0A078M6E1"/>
<sequence>MKKTLSGPIIILLVASFFLYQTTNIKTLDIVAGLGADFYPRVILIFIIVLSALSIIISIIKNRNLKSYSDKESFSWKVLLMFISFGIYIWALDVIGFVIASTIFMMFVYILLIDKKKNWKVNIITVICLFLSALVVSFIFENYLNVFLPKGLFF</sequence>
<dbReference type="STRING" id="1461582.BN1048_01946"/>
<dbReference type="InterPro" id="IPR009936">
    <property type="entry name" value="DUF1468"/>
</dbReference>
<keyword evidence="4" id="KW-1185">Reference proteome</keyword>
<feature type="transmembrane region" description="Helical" evidence="1">
    <location>
        <begin position="74"/>
        <end position="91"/>
    </location>
</feature>
<proteinExistence type="predicted"/>
<keyword evidence="1" id="KW-0812">Transmembrane</keyword>
<dbReference type="Proteomes" id="UP000044136">
    <property type="component" value="Unassembled WGS sequence"/>
</dbReference>
<accession>A0A078M6E1</accession>
<evidence type="ECO:0000259" key="2">
    <source>
        <dbReference type="Pfam" id="PF07331"/>
    </source>
</evidence>
<gene>
    <name evidence="3" type="ORF">BN1048_01946</name>
</gene>
<feature type="transmembrane region" description="Helical" evidence="1">
    <location>
        <begin position="121"/>
        <end position="140"/>
    </location>
</feature>
<feature type="domain" description="DUF1468" evidence="2">
    <location>
        <begin position="9"/>
        <end position="149"/>
    </location>
</feature>
<protein>
    <submittedName>
        <fullName evidence="3">Tripartite tricarboxylate transporter TctB family protein</fullName>
    </submittedName>
</protein>